<organism evidence="1 2">
    <name type="scientific">Acanthoscelides obtectus</name>
    <name type="common">Bean weevil</name>
    <name type="synonym">Bruchus obtectus</name>
    <dbReference type="NCBI Taxonomy" id="200917"/>
    <lineage>
        <taxon>Eukaryota</taxon>
        <taxon>Metazoa</taxon>
        <taxon>Ecdysozoa</taxon>
        <taxon>Arthropoda</taxon>
        <taxon>Hexapoda</taxon>
        <taxon>Insecta</taxon>
        <taxon>Pterygota</taxon>
        <taxon>Neoptera</taxon>
        <taxon>Endopterygota</taxon>
        <taxon>Coleoptera</taxon>
        <taxon>Polyphaga</taxon>
        <taxon>Cucujiformia</taxon>
        <taxon>Chrysomeloidea</taxon>
        <taxon>Chrysomelidae</taxon>
        <taxon>Bruchinae</taxon>
        <taxon>Bruchini</taxon>
        <taxon>Acanthoscelides</taxon>
    </lineage>
</organism>
<gene>
    <name evidence="1" type="ORF">ACAOBT_LOCUS5901</name>
</gene>
<name>A0A9P0K5A2_ACAOB</name>
<dbReference type="AlphaFoldDB" id="A0A9P0K5A2"/>
<dbReference type="EMBL" id="CAKOFQ010006716">
    <property type="protein sequence ID" value="CAH1964603.1"/>
    <property type="molecule type" value="Genomic_DNA"/>
</dbReference>
<protein>
    <submittedName>
        <fullName evidence="1">Uncharacterized protein</fullName>
    </submittedName>
</protein>
<reference evidence="1" key="1">
    <citation type="submission" date="2022-03" db="EMBL/GenBank/DDBJ databases">
        <authorList>
            <person name="Sayadi A."/>
        </authorList>
    </citation>
    <scope>NUCLEOTIDE SEQUENCE</scope>
</reference>
<evidence type="ECO:0000313" key="1">
    <source>
        <dbReference type="EMBL" id="CAH1964603.1"/>
    </source>
</evidence>
<evidence type="ECO:0000313" key="2">
    <source>
        <dbReference type="Proteomes" id="UP001152888"/>
    </source>
</evidence>
<sequence>MFALYDRMRIMLQSIKNLLMYKNLIEE</sequence>
<keyword evidence="2" id="KW-1185">Reference proteome</keyword>
<accession>A0A9P0K5A2</accession>
<dbReference type="Proteomes" id="UP001152888">
    <property type="component" value="Unassembled WGS sequence"/>
</dbReference>
<proteinExistence type="predicted"/>
<comment type="caution">
    <text evidence="1">The sequence shown here is derived from an EMBL/GenBank/DDBJ whole genome shotgun (WGS) entry which is preliminary data.</text>
</comment>